<name>W9C414_SCLBF</name>
<evidence type="ECO:0000313" key="2">
    <source>
        <dbReference type="EMBL" id="ESZ89669.1"/>
    </source>
</evidence>
<dbReference type="OrthoDB" id="194443at2759"/>
<dbReference type="PANTHER" id="PTHR47843:SF6">
    <property type="entry name" value="BTB DOMAIN-CONTAINING PROTEIN"/>
    <property type="match status" value="1"/>
</dbReference>
<dbReference type="STRING" id="1432307.W9C414"/>
<dbReference type="HOGENOM" id="CLU_976571_0_0_1"/>
<dbReference type="SUPFAM" id="SSF54695">
    <property type="entry name" value="POZ domain"/>
    <property type="match status" value="1"/>
</dbReference>
<dbReference type="EMBL" id="AYSA01000830">
    <property type="protein sequence ID" value="ESZ89669.1"/>
    <property type="molecule type" value="Genomic_DNA"/>
</dbReference>
<accession>W9C414</accession>
<dbReference type="PANTHER" id="PTHR47843">
    <property type="entry name" value="BTB DOMAIN-CONTAINING PROTEIN-RELATED"/>
    <property type="match status" value="1"/>
</dbReference>
<sequence length="290" mass="32029">MSSNDTLIPSATSADSKESNLNIQQTVNSQALGNSMEEYLRHIGSHLSSEELGSIILRIEVGSSKQPGGTVTFQVHRTLLCTKIPMFQRVFNEDFKEAVDQATKIADAVLADDDPRAFKLLVGWMYSNRIEGDLEKGTDTVDTISSKGSLKGLLKSIKLPIFIKLCILAENYEMPHLQDESIDFLVQYMIDTRTSPNPSCWLEVYKNTSRTSKLRVLFARIAVWQLSQEGGPNGAEAMDMLVLSRSRDLRRDISILMEGNLGGTLADPLLAPACDYHSHGTVDECPCSKG</sequence>
<dbReference type="AlphaFoldDB" id="W9C414"/>
<keyword evidence="3" id="KW-1185">Reference proteome</keyword>
<dbReference type="CDD" id="cd18186">
    <property type="entry name" value="BTB_POZ_ZBTB_KLHL-like"/>
    <property type="match status" value="1"/>
</dbReference>
<evidence type="ECO:0000313" key="3">
    <source>
        <dbReference type="Proteomes" id="UP000019487"/>
    </source>
</evidence>
<protein>
    <recommendedName>
        <fullName evidence="1">BTB domain-containing protein</fullName>
    </recommendedName>
</protein>
<comment type="caution">
    <text evidence="2">The sequence shown here is derived from an EMBL/GenBank/DDBJ whole genome shotgun (WGS) entry which is preliminary data.</text>
</comment>
<organism evidence="2 3">
    <name type="scientific">Sclerotinia borealis (strain F-4128)</name>
    <dbReference type="NCBI Taxonomy" id="1432307"/>
    <lineage>
        <taxon>Eukaryota</taxon>
        <taxon>Fungi</taxon>
        <taxon>Dikarya</taxon>
        <taxon>Ascomycota</taxon>
        <taxon>Pezizomycotina</taxon>
        <taxon>Leotiomycetes</taxon>
        <taxon>Helotiales</taxon>
        <taxon>Sclerotiniaceae</taxon>
        <taxon>Sclerotinia</taxon>
    </lineage>
</organism>
<evidence type="ECO:0000259" key="1">
    <source>
        <dbReference type="PROSITE" id="PS50097"/>
    </source>
</evidence>
<dbReference type="Pfam" id="PF00651">
    <property type="entry name" value="BTB"/>
    <property type="match status" value="1"/>
</dbReference>
<proteinExistence type="predicted"/>
<feature type="domain" description="BTB" evidence="1">
    <location>
        <begin position="53"/>
        <end position="134"/>
    </location>
</feature>
<dbReference type="Proteomes" id="UP000019487">
    <property type="component" value="Unassembled WGS sequence"/>
</dbReference>
<dbReference type="Gene3D" id="3.30.710.10">
    <property type="entry name" value="Potassium Channel Kv1.1, Chain A"/>
    <property type="match status" value="1"/>
</dbReference>
<reference evidence="2 3" key="1">
    <citation type="journal article" date="2014" name="Genome Announc.">
        <title>Draft genome sequence of Sclerotinia borealis, a psychrophilic plant pathogenic fungus.</title>
        <authorList>
            <person name="Mardanov A.V."/>
            <person name="Beletsky A.V."/>
            <person name="Kadnikov V.V."/>
            <person name="Ignatov A.N."/>
            <person name="Ravin N.V."/>
        </authorList>
    </citation>
    <scope>NUCLEOTIDE SEQUENCE [LARGE SCALE GENOMIC DNA]</scope>
    <source>
        <strain evidence="3">F-4157</strain>
    </source>
</reference>
<dbReference type="PROSITE" id="PS50097">
    <property type="entry name" value="BTB"/>
    <property type="match status" value="1"/>
</dbReference>
<gene>
    <name evidence="2" type="ORF">SBOR_9947</name>
</gene>
<dbReference type="InterPro" id="IPR000210">
    <property type="entry name" value="BTB/POZ_dom"/>
</dbReference>
<dbReference type="InterPro" id="IPR011333">
    <property type="entry name" value="SKP1/BTB/POZ_sf"/>
</dbReference>